<dbReference type="AlphaFoldDB" id="A0A4R1BEK4"/>
<dbReference type="SUPFAM" id="SSF53756">
    <property type="entry name" value="UDP-Glycosyltransferase/glycogen phosphorylase"/>
    <property type="match status" value="1"/>
</dbReference>
<protein>
    <submittedName>
        <fullName evidence="2">Glycosyltransferase</fullName>
    </submittedName>
</protein>
<dbReference type="Gene3D" id="3.40.50.2000">
    <property type="entry name" value="Glycogen Phosphorylase B"/>
    <property type="match status" value="2"/>
</dbReference>
<dbReference type="CDD" id="cd03811">
    <property type="entry name" value="GT4_GT28_WabH-like"/>
    <property type="match status" value="1"/>
</dbReference>
<comment type="caution">
    <text evidence="2">The sequence shown here is derived from an EMBL/GenBank/DDBJ whole genome shotgun (WGS) entry which is preliminary data.</text>
</comment>
<dbReference type="PANTHER" id="PTHR12526">
    <property type="entry name" value="GLYCOSYLTRANSFERASE"/>
    <property type="match status" value="1"/>
</dbReference>
<dbReference type="InterPro" id="IPR028098">
    <property type="entry name" value="Glyco_trans_4-like_N"/>
</dbReference>
<gene>
    <name evidence="2" type="ORF">EZJ19_07375</name>
</gene>
<keyword evidence="3" id="KW-1185">Reference proteome</keyword>
<dbReference type="OrthoDB" id="9775208at2"/>
<reference evidence="2 3" key="1">
    <citation type="submission" date="2019-03" db="EMBL/GenBank/DDBJ databases">
        <title>Genome sequence of Thiobacillaceae bacterium LSR1, a sulfur-oxidizing bacterium isolated from freshwater sediment.</title>
        <authorList>
            <person name="Li S."/>
        </authorList>
    </citation>
    <scope>NUCLEOTIDE SEQUENCE [LARGE SCALE GENOMIC DNA]</scope>
    <source>
        <strain evidence="2 3">LSR1</strain>
    </source>
</reference>
<dbReference type="GO" id="GO:0016757">
    <property type="term" value="F:glycosyltransferase activity"/>
    <property type="evidence" value="ECO:0007669"/>
    <property type="project" value="TreeGrafter"/>
</dbReference>
<dbReference type="EMBL" id="SJZB01000027">
    <property type="protein sequence ID" value="TCJ15448.1"/>
    <property type="molecule type" value="Genomic_DNA"/>
</dbReference>
<evidence type="ECO:0000313" key="3">
    <source>
        <dbReference type="Proteomes" id="UP000295443"/>
    </source>
</evidence>
<evidence type="ECO:0000313" key="2">
    <source>
        <dbReference type="EMBL" id="TCJ15448.1"/>
    </source>
</evidence>
<dbReference type="Pfam" id="PF13692">
    <property type="entry name" value="Glyco_trans_1_4"/>
    <property type="match status" value="1"/>
</dbReference>
<feature type="domain" description="Glycosyltransferase subfamily 4-like N-terminal" evidence="1">
    <location>
        <begin position="2"/>
        <end position="153"/>
    </location>
</feature>
<organism evidence="2 3">
    <name type="scientific">Parasulfuritortus cantonensis</name>
    <dbReference type="NCBI Taxonomy" id="2528202"/>
    <lineage>
        <taxon>Bacteria</taxon>
        <taxon>Pseudomonadati</taxon>
        <taxon>Pseudomonadota</taxon>
        <taxon>Betaproteobacteria</taxon>
        <taxon>Nitrosomonadales</taxon>
        <taxon>Thiobacillaceae</taxon>
        <taxon>Parasulfuritortus</taxon>
    </lineage>
</organism>
<proteinExistence type="predicted"/>
<sequence>MVTNLVVEFARRPGLAVDLVLLRDDSRHLRDLPANVNVVRLGVRHSGLSLAAIARYLRRARPDAMLVAKDRAGRAALLARKLAGVRVPIYIRLGTTLSEAMKDKSGLVRWLRYQPMRRLYPLADGVVAVSRGVADDTLAITGLAAERVRVIRNPVITPDIHAKAAEPLDHPWFRPGQPPVVLGMGRLTRQKDFPTLIRAFAKVHGERPARLVILGEGRDRTALAGLAESLGIAEAVAMPGFMANPYPWLARASLFVLSSAWEGSPNALTEALALGVPAVSTACPSGPDEILADGRYGVLVPVGDVDALAAAILRTLAQPLPAEVLRAAVAEYNSTTSADAYLAMMGLTTG</sequence>
<accession>A0A4R1BEK4</accession>
<dbReference type="Proteomes" id="UP000295443">
    <property type="component" value="Unassembled WGS sequence"/>
</dbReference>
<name>A0A4R1BEK4_9PROT</name>
<evidence type="ECO:0000259" key="1">
    <source>
        <dbReference type="Pfam" id="PF13579"/>
    </source>
</evidence>
<dbReference type="PANTHER" id="PTHR12526:SF635">
    <property type="entry name" value="GLYCOSYL TRANSFERASE GROUP 1"/>
    <property type="match status" value="1"/>
</dbReference>
<dbReference type="Pfam" id="PF13579">
    <property type="entry name" value="Glyco_trans_4_4"/>
    <property type="match status" value="1"/>
</dbReference>
<keyword evidence="2" id="KW-0808">Transferase</keyword>